<sequence>MGESFSHSIDLLVICLCNAGCKEALFSYQTQRDNSVSFFIRLPCSPIQIIMANRFIFVFLQGIYEKYIFN</sequence>
<reference evidence="1" key="1">
    <citation type="submission" date="2019-03" db="EMBL/GenBank/DDBJ databases">
        <title>Single cell metagenomics reveals metabolic interactions within the superorganism composed of flagellate Streblomastix strix and complex community of Bacteroidetes bacteria on its surface.</title>
        <authorList>
            <person name="Treitli S.C."/>
            <person name="Kolisko M."/>
            <person name="Husnik F."/>
            <person name="Keeling P."/>
            <person name="Hampl V."/>
        </authorList>
    </citation>
    <scope>NUCLEOTIDE SEQUENCE</scope>
    <source>
        <strain evidence="1">STM</strain>
    </source>
</reference>
<gene>
    <name evidence="1" type="ORF">EZS27_015368</name>
</gene>
<dbReference type="EMBL" id="SNRY01000788">
    <property type="protein sequence ID" value="KAA6336479.1"/>
    <property type="molecule type" value="Genomic_DNA"/>
</dbReference>
<name>A0A5J4RRV7_9ZZZZ</name>
<protein>
    <submittedName>
        <fullName evidence="1">Uncharacterized protein</fullName>
    </submittedName>
</protein>
<comment type="caution">
    <text evidence="1">The sequence shown here is derived from an EMBL/GenBank/DDBJ whole genome shotgun (WGS) entry which is preliminary data.</text>
</comment>
<evidence type="ECO:0000313" key="1">
    <source>
        <dbReference type="EMBL" id="KAA6336479.1"/>
    </source>
</evidence>
<dbReference type="AlphaFoldDB" id="A0A5J4RRV7"/>
<organism evidence="1">
    <name type="scientific">termite gut metagenome</name>
    <dbReference type="NCBI Taxonomy" id="433724"/>
    <lineage>
        <taxon>unclassified sequences</taxon>
        <taxon>metagenomes</taxon>
        <taxon>organismal metagenomes</taxon>
    </lineage>
</organism>
<proteinExistence type="predicted"/>
<accession>A0A5J4RRV7</accession>